<feature type="region of interest" description="Disordered" evidence="3">
    <location>
        <begin position="95"/>
        <end position="119"/>
    </location>
</feature>
<dbReference type="PANTHER" id="PTHR12169">
    <property type="entry name" value="ATPASE N2B"/>
    <property type="match status" value="1"/>
</dbReference>
<name>A0ABU1VRN4_9GAMM</name>
<dbReference type="EMBL" id="JAVDVW010000002">
    <property type="protein sequence ID" value="MDR7100146.1"/>
    <property type="molecule type" value="Genomic_DNA"/>
</dbReference>
<dbReference type="GO" id="GO:0051301">
    <property type="term" value="P:cell division"/>
    <property type="evidence" value="ECO:0007669"/>
    <property type="project" value="UniProtKB-KW"/>
</dbReference>
<dbReference type="Proteomes" id="UP001267878">
    <property type="component" value="Unassembled WGS sequence"/>
</dbReference>
<feature type="compositionally biased region" description="Basic and acidic residues" evidence="3">
    <location>
        <begin position="105"/>
        <end position="119"/>
    </location>
</feature>
<organism evidence="4 5">
    <name type="scientific">Agrilutibacter niabensis</name>
    <dbReference type="NCBI Taxonomy" id="380628"/>
    <lineage>
        <taxon>Bacteria</taxon>
        <taxon>Pseudomonadati</taxon>
        <taxon>Pseudomonadota</taxon>
        <taxon>Gammaproteobacteria</taxon>
        <taxon>Lysobacterales</taxon>
        <taxon>Lysobacteraceae</taxon>
        <taxon>Agrilutibacter</taxon>
    </lineage>
</organism>
<gene>
    <name evidence="4" type="ORF">J2X04_002527</name>
</gene>
<evidence type="ECO:0000256" key="2">
    <source>
        <dbReference type="ARBA" id="ARBA00022840"/>
    </source>
</evidence>
<proteinExistence type="predicted"/>
<dbReference type="Gene3D" id="3.40.50.300">
    <property type="entry name" value="P-loop containing nucleotide triphosphate hydrolases"/>
    <property type="match status" value="1"/>
</dbReference>
<dbReference type="SUPFAM" id="SSF52540">
    <property type="entry name" value="P-loop containing nucleoside triphosphate hydrolases"/>
    <property type="match status" value="1"/>
</dbReference>
<protein>
    <submittedName>
        <fullName evidence="4">Cell division protein ZapE</fullName>
    </submittedName>
</protein>
<accession>A0ABU1VRN4</accession>
<dbReference type="InterPro" id="IPR027417">
    <property type="entry name" value="P-loop_NTPase"/>
</dbReference>
<keyword evidence="4" id="KW-0132">Cell division</keyword>
<keyword evidence="5" id="KW-1185">Reference proteome</keyword>
<dbReference type="InterPro" id="IPR005654">
    <property type="entry name" value="ATPase_AFG1-like"/>
</dbReference>
<evidence type="ECO:0000313" key="4">
    <source>
        <dbReference type="EMBL" id="MDR7100146.1"/>
    </source>
</evidence>
<evidence type="ECO:0000313" key="5">
    <source>
        <dbReference type="Proteomes" id="UP001267878"/>
    </source>
</evidence>
<dbReference type="PANTHER" id="PTHR12169:SF6">
    <property type="entry name" value="AFG1-LIKE ATPASE"/>
    <property type="match status" value="1"/>
</dbReference>
<keyword evidence="2" id="KW-0067">ATP-binding</keyword>
<sequence>MTDSVPLPSRRYAEGVARGAWSDDPAQHAALRELDRLHALLVQPVKRGLLDSLFGKKPETPRGLYLWGGVGRGKTFLIDLFFDGLPLEDVAAAGRTDASLPPGGREGHRTRSERWREGNGKRRTHFHRFMREVHAALRQHAGESDPLAKIASEWRRNLRVLVLDEFFVNDIGDAMLLGRLLERLFAEGVALVTSSNTAPANLYAHGLQRERFLPAIAQLQAHTVELLLDSPNDYRLRALTKSPVYHSPLYAQSDAWLAQRWGELTAGLPQDPCVNSAGMMEIDGREIPVRATCEGHAWFDFAALCEGPRATSDYIEIATEHHTVLLGGIPQFDDTRNDPARRFVHLIDELYDRHVNFVCTAATAPDELYAGSKLAHAFERTTSRLIEMQSAEYLALEHRG</sequence>
<reference evidence="4 5" key="1">
    <citation type="submission" date="2023-07" db="EMBL/GenBank/DDBJ databases">
        <title>Sorghum-associated microbial communities from plants grown in Nebraska, USA.</title>
        <authorList>
            <person name="Schachtman D."/>
        </authorList>
    </citation>
    <scope>NUCLEOTIDE SEQUENCE [LARGE SCALE GENOMIC DNA]</scope>
    <source>
        <strain evidence="4 5">BE187</strain>
    </source>
</reference>
<comment type="caution">
    <text evidence="4">The sequence shown here is derived from an EMBL/GenBank/DDBJ whole genome shotgun (WGS) entry which is preliminary data.</text>
</comment>
<evidence type="ECO:0000256" key="1">
    <source>
        <dbReference type="ARBA" id="ARBA00022741"/>
    </source>
</evidence>
<evidence type="ECO:0000256" key="3">
    <source>
        <dbReference type="SAM" id="MobiDB-lite"/>
    </source>
</evidence>
<keyword evidence="4" id="KW-0131">Cell cycle</keyword>
<dbReference type="RefSeq" id="WP_310054749.1">
    <property type="nucleotide sequence ID" value="NZ_JAVDVW010000002.1"/>
</dbReference>
<dbReference type="Pfam" id="PF03969">
    <property type="entry name" value="AFG1_ATPase"/>
    <property type="match status" value="2"/>
</dbReference>
<dbReference type="NCBIfam" id="NF040713">
    <property type="entry name" value="ZapE"/>
    <property type="match status" value="1"/>
</dbReference>
<keyword evidence="1" id="KW-0547">Nucleotide-binding</keyword>